<reference evidence="2 3" key="1">
    <citation type="submission" date="2013-04" db="EMBL/GenBank/DDBJ databases">
        <title>The Genome Sequence of Treponema vincentii F0403.</title>
        <authorList>
            <consortium name="The Broad Institute Genomics Platform"/>
            <person name="Earl A."/>
            <person name="Ward D."/>
            <person name="Feldgarden M."/>
            <person name="Gevers D."/>
            <person name="Leonetti C."/>
            <person name="Izard J."/>
            <person name="Walker B."/>
            <person name="Young S."/>
            <person name="Zeng Q."/>
            <person name="Gargeya S."/>
            <person name="Fitzgerald M."/>
            <person name="Haas B."/>
            <person name="Abouelleil A."/>
            <person name="Allen A.W."/>
            <person name="Alvarado L."/>
            <person name="Arachchi H.M."/>
            <person name="Berlin A.M."/>
            <person name="Chapman S.B."/>
            <person name="Gainer-Dewar J."/>
            <person name="Goldberg J."/>
            <person name="Griggs A."/>
            <person name="Gujja S."/>
            <person name="Hansen M."/>
            <person name="Howarth C."/>
            <person name="Imamovic A."/>
            <person name="Ireland A."/>
            <person name="Larimer J."/>
            <person name="McCowan C."/>
            <person name="Murphy C."/>
            <person name="Pearson M."/>
            <person name="Poon T.W."/>
            <person name="Priest M."/>
            <person name="Roberts A."/>
            <person name="Saif S."/>
            <person name="Shea T."/>
            <person name="Sisk P."/>
            <person name="Sykes S."/>
            <person name="Wortman J."/>
            <person name="Nusbaum C."/>
            <person name="Birren B."/>
        </authorList>
    </citation>
    <scope>NUCLEOTIDE SEQUENCE [LARGE SCALE GENOMIC DNA]</scope>
    <source>
        <strain evidence="2 3">F0403</strain>
    </source>
</reference>
<dbReference type="InterPro" id="IPR014875">
    <property type="entry name" value="Mor_transcription_activator"/>
</dbReference>
<evidence type="ECO:0000259" key="1">
    <source>
        <dbReference type="Pfam" id="PF08765"/>
    </source>
</evidence>
<organism evidence="2 3">
    <name type="scientific">Treponema vincentii F0403</name>
    <dbReference type="NCBI Taxonomy" id="1125702"/>
    <lineage>
        <taxon>Bacteria</taxon>
        <taxon>Pseudomonadati</taxon>
        <taxon>Spirochaetota</taxon>
        <taxon>Spirochaetia</taxon>
        <taxon>Spirochaetales</taxon>
        <taxon>Treponemataceae</taxon>
        <taxon>Treponema</taxon>
    </lineage>
</organism>
<name>S3LDE6_9SPIR</name>
<comment type="caution">
    <text evidence="2">The sequence shown here is derived from an EMBL/GenBank/DDBJ whole genome shotgun (WGS) entry which is preliminary data.</text>
</comment>
<proteinExistence type="predicted"/>
<dbReference type="HOGENOM" id="CLU_1721558_0_0_12"/>
<dbReference type="InterPro" id="IPR009057">
    <property type="entry name" value="Homeodomain-like_sf"/>
</dbReference>
<accession>S3LDE6</accession>
<feature type="domain" description="Mor transcription activator" evidence="1">
    <location>
        <begin position="58"/>
        <end position="128"/>
    </location>
</feature>
<dbReference type="AlphaFoldDB" id="S3LDE6"/>
<sequence length="152" mass="17778">MENLMQEMLRVLAGRGVERERALRALRALSSWFGGQLVYIPQQKRTQSRIGQEIYGVLADAVGDADAERIYEIIARFYGGVQWYIPVEKTAFRKQIAQEIAQRYNGSVDSMRDLCREYGMSFNQMYRLYHEGQDALRQNEFNFDGSYEKKQE</sequence>
<dbReference type="EMBL" id="ATFC01000001">
    <property type="protein sequence ID" value="EPF47770.1"/>
    <property type="molecule type" value="Genomic_DNA"/>
</dbReference>
<evidence type="ECO:0000313" key="2">
    <source>
        <dbReference type="EMBL" id="EPF47770.1"/>
    </source>
</evidence>
<dbReference type="PATRIC" id="fig|1125702.3.peg.29"/>
<protein>
    <recommendedName>
        <fullName evidence="1">Mor transcription activator domain-containing protein</fullName>
    </recommendedName>
</protein>
<dbReference type="GeneID" id="301460254"/>
<dbReference type="Proteomes" id="UP000014605">
    <property type="component" value="Unassembled WGS sequence"/>
</dbReference>
<dbReference type="SUPFAM" id="SSF46689">
    <property type="entry name" value="Homeodomain-like"/>
    <property type="match status" value="1"/>
</dbReference>
<dbReference type="Pfam" id="PF08765">
    <property type="entry name" value="Mor"/>
    <property type="match status" value="1"/>
</dbReference>
<keyword evidence="3" id="KW-1185">Reference proteome</keyword>
<dbReference type="RefSeq" id="WP_016517677.1">
    <property type="nucleotide sequence ID" value="NZ_KE332512.1"/>
</dbReference>
<gene>
    <name evidence="2" type="ORF">HMPREF1222_00029</name>
</gene>
<evidence type="ECO:0000313" key="3">
    <source>
        <dbReference type="Proteomes" id="UP000014605"/>
    </source>
</evidence>